<gene>
    <name evidence="1" type="ORF">BTT61001_04951</name>
</gene>
<organism evidence="1 2">
    <name type="scientific">Bacillus thuringiensis</name>
    <dbReference type="NCBI Taxonomy" id="1428"/>
    <lineage>
        <taxon>Bacteria</taxon>
        <taxon>Bacillati</taxon>
        <taxon>Bacillota</taxon>
        <taxon>Bacilli</taxon>
        <taxon>Bacillales</taxon>
        <taxon>Bacillaceae</taxon>
        <taxon>Bacillus</taxon>
        <taxon>Bacillus cereus group</taxon>
    </lineage>
</organism>
<dbReference type="AlphaFoldDB" id="A0A1C4FY99"/>
<reference evidence="1 2" key="1">
    <citation type="submission" date="2016-08" db="EMBL/GenBank/DDBJ databases">
        <authorList>
            <person name="Seilhamer J.J."/>
        </authorList>
    </citation>
    <scope>NUCLEOTIDE SEQUENCE [LARGE SCALE GENOMIC DNA]</scope>
    <source>
        <strain evidence="1 2">IEBC_T61001</strain>
    </source>
</reference>
<dbReference type="RefSeq" id="WP_256933060.1">
    <property type="nucleotide sequence ID" value="NZ_FMBI01000039.1"/>
</dbReference>
<evidence type="ECO:0000313" key="2">
    <source>
        <dbReference type="Proteomes" id="UP000195991"/>
    </source>
</evidence>
<dbReference type="Proteomes" id="UP000195991">
    <property type="component" value="Unassembled WGS sequence"/>
</dbReference>
<accession>A0A1C4FY99</accession>
<proteinExistence type="predicted"/>
<dbReference type="EMBL" id="FMBI01000039">
    <property type="protein sequence ID" value="SCC60908.1"/>
    <property type="molecule type" value="Genomic_DNA"/>
</dbReference>
<protein>
    <submittedName>
        <fullName evidence="1">Uncharacterized protein</fullName>
    </submittedName>
</protein>
<name>A0A1C4FY99_BACTU</name>
<evidence type="ECO:0000313" key="1">
    <source>
        <dbReference type="EMBL" id="SCC60908.1"/>
    </source>
</evidence>
<sequence length="43" mass="4962">MTRDEILKGFLLQAAELSKDDEQTLDSYIEMLFDTKQKNSHAS</sequence>